<comment type="subcellular location">
    <subcellularLocation>
        <location evidence="1 4">Archaeal flagellum</location>
    </subcellularLocation>
</comment>
<dbReference type="NCBIfam" id="TIGR02537">
    <property type="entry name" value="arch_flag_Nterm"/>
    <property type="match status" value="1"/>
</dbReference>
<dbReference type="Proteomes" id="UP000263689">
    <property type="component" value="Chromosome"/>
</dbReference>
<dbReference type="AlphaFoldDB" id="A0A2Z5PTN6"/>
<accession>A0A2Z5PTN6</accession>
<reference evidence="6 7" key="1">
    <citation type="submission" date="2009-06" db="EMBL/GenBank/DDBJ databases">
        <title>Molecular Evidence for Microbiologically Influenced Corrosion from genome of Methanogen.</title>
        <authorList>
            <person name="Ito N."/>
            <person name="Tsurumaru H."/>
            <person name="Shimizu A."/>
            <person name="Harada T."/>
            <person name="Hosoyama A."/>
            <person name="Horikawa H."/>
            <person name="Wakai S."/>
            <person name="Sasaki K."/>
            <person name="Nishijima K."/>
            <person name="Ataku H."/>
            <person name="Yamazaki J."/>
            <person name="Mise M."/>
            <person name="Yamazaki S."/>
            <person name="Tanikawa S."/>
            <person name="Harayama S."/>
            <person name="Fujita N."/>
        </authorList>
    </citation>
    <scope>NUCLEOTIDE SEQUENCE [LARGE SCALE GENOMIC DNA]</scope>
    <source>
        <strain evidence="7">OS7 ( NBRC 103642)</strain>
    </source>
</reference>
<gene>
    <name evidence="6" type="primary">flaB3</name>
    <name evidence="6" type="ORF">MMOS7_17810</name>
</gene>
<keyword evidence="5" id="KW-0812">Transmembrane</keyword>
<dbReference type="Pfam" id="PF01917">
    <property type="entry name" value="Flagellin_arch-type"/>
    <property type="match status" value="1"/>
</dbReference>
<keyword evidence="5" id="KW-1133">Transmembrane helix</keyword>
<dbReference type="RefSeq" id="WP_171815076.1">
    <property type="nucleotide sequence ID" value="NZ_AP011528.1"/>
</dbReference>
<evidence type="ECO:0000256" key="1">
    <source>
        <dbReference type="ARBA" id="ARBA00004618"/>
    </source>
</evidence>
<comment type="function">
    <text evidence="4">Flagellin is the subunit protein which polymerizes to form the filaments of archaeal flagella.</text>
</comment>
<dbReference type="GO" id="GO:0005198">
    <property type="term" value="F:structural molecule activity"/>
    <property type="evidence" value="ECO:0007669"/>
    <property type="project" value="InterPro"/>
</dbReference>
<dbReference type="KEGG" id="mmao:MMOS7_17810"/>
<keyword evidence="5" id="KW-0472">Membrane</keyword>
<keyword evidence="3 4" id="KW-0974">Archaeal flagellum</keyword>
<protein>
    <recommendedName>
        <fullName evidence="4">Flagellin</fullName>
    </recommendedName>
</protein>
<dbReference type="PANTHER" id="PTHR35903">
    <property type="entry name" value="FLAGELLIN B1"/>
    <property type="match status" value="1"/>
</dbReference>
<dbReference type="GO" id="GO:0097589">
    <property type="term" value="C:archaeal-type flagellum"/>
    <property type="evidence" value="ECO:0007669"/>
    <property type="project" value="UniProtKB-SubCell"/>
</dbReference>
<dbReference type="EMBL" id="AP011528">
    <property type="protein sequence ID" value="BAP63867.1"/>
    <property type="molecule type" value="Genomic_DNA"/>
</dbReference>
<keyword evidence="6" id="KW-0969">Cilium</keyword>
<keyword evidence="6" id="KW-0282">Flagellum</keyword>
<keyword evidence="6" id="KW-0966">Cell projection</keyword>
<evidence type="ECO:0000256" key="2">
    <source>
        <dbReference type="ARBA" id="ARBA00010256"/>
    </source>
</evidence>
<dbReference type="GeneID" id="37876277"/>
<dbReference type="PANTHER" id="PTHR35903:SF1">
    <property type="entry name" value="FLAGELLIN B1"/>
    <property type="match status" value="1"/>
</dbReference>
<evidence type="ECO:0000256" key="3">
    <source>
        <dbReference type="ARBA" id="ARBA00022440"/>
    </source>
</evidence>
<sequence length="233" mass="24572">MVKKFMKNKKGAVGIGTLIIFIAMVLVAAIAASVIINTAGKLQHKASTVGEESTEQVASGIQVLKIIGHADIDSELIDKIGIIVTPNVGGEIDLSATVLTISDGDQKLSLVYAADDSNTYLITTNGTKDLLEYDANPETGAWPFDDSYGNSLGQNKFGIIVLQDGDESVTGSHPTINYGDKIVLAVNIGSFLDNSGIEPRTKITGEVIPEYGASGIIDFRAPSAFTDVVVELQ</sequence>
<evidence type="ECO:0000313" key="7">
    <source>
        <dbReference type="Proteomes" id="UP000263689"/>
    </source>
</evidence>
<dbReference type="GO" id="GO:0097588">
    <property type="term" value="P:archaeal or bacterial-type flagellum-dependent cell motility"/>
    <property type="evidence" value="ECO:0007669"/>
    <property type="project" value="InterPro"/>
</dbReference>
<evidence type="ECO:0000256" key="4">
    <source>
        <dbReference type="RuleBase" id="RU361282"/>
    </source>
</evidence>
<proteinExistence type="inferred from homology"/>
<organism evidence="6 7">
    <name type="scientific">Methanococcus maripaludis OS7</name>
    <dbReference type="NCBI Taxonomy" id="637915"/>
    <lineage>
        <taxon>Archaea</taxon>
        <taxon>Methanobacteriati</taxon>
        <taxon>Methanobacteriota</taxon>
        <taxon>Methanomada group</taxon>
        <taxon>Methanococci</taxon>
        <taxon>Methanococcales</taxon>
        <taxon>Methanococcaceae</taxon>
        <taxon>Methanococcus</taxon>
    </lineage>
</organism>
<name>A0A2Z5PTN6_METMI</name>
<evidence type="ECO:0000313" key="6">
    <source>
        <dbReference type="EMBL" id="BAP63867.1"/>
    </source>
</evidence>
<comment type="similarity">
    <text evidence="2 4">Belongs to the archaeal flagellin family.</text>
</comment>
<feature type="transmembrane region" description="Helical" evidence="5">
    <location>
        <begin position="12"/>
        <end position="36"/>
    </location>
</feature>
<evidence type="ECO:0000256" key="5">
    <source>
        <dbReference type="SAM" id="Phobius"/>
    </source>
</evidence>
<dbReference type="InterPro" id="IPR002774">
    <property type="entry name" value="Flagellin_arc-type"/>
</dbReference>
<dbReference type="NCBIfam" id="NF006325">
    <property type="entry name" value="PRK08541.1"/>
    <property type="match status" value="1"/>
</dbReference>
<dbReference type="InterPro" id="IPR013373">
    <property type="entry name" value="Flagellin/pilin_N_arc"/>
</dbReference>